<feature type="region of interest" description="Disordered" evidence="2">
    <location>
        <begin position="640"/>
        <end position="774"/>
    </location>
</feature>
<dbReference type="RefSeq" id="WP_129720631.1">
    <property type="nucleotide sequence ID" value="NZ_LR214986.1"/>
</dbReference>
<feature type="compositionally biased region" description="Low complexity" evidence="2">
    <location>
        <begin position="294"/>
        <end position="308"/>
    </location>
</feature>
<feature type="compositionally biased region" description="Basic and acidic residues" evidence="2">
    <location>
        <begin position="336"/>
        <end position="349"/>
    </location>
</feature>
<feature type="compositionally biased region" description="Polar residues" evidence="2">
    <location>
        <begin position="685"/>
        <end position="694"/>
    </location>
</feature>
<evidence type="ECO:0000313" key="3">
    <source>
        <dbReference type="EMBL" id="VEU64757.1"/>
    </source>
</evidence>
<dbReference type="Proteomes" id="UP000289506">
    <property type="component" value="Plasmid 13"/>
</dbReference>
<sequence length="887" mass="100756">MWKHKKRKFKIILGLSVPFLAISSASLIWISINQSTKNKINLYHNKLTNLDSMSKRVIQLILKNEAMSFVSDIKHKSYSAENLTKLEMLTQKVLKQIQEEDNKIKNDIKNYTQGEEKNRLLEKLKRAISADERLKIQNDSKKTLNLEKELALKNIQKLSDYNQEKTQLINKVKSSNSIDEVKKLSSNAEEKLNVIQKETEKLLDKLKGSDQYQSILSSIKSYETTEKDFENIKVKINEEFNKENIKVSEKLSLLDNKNPEKSKLRSELDKANDIESLNELINKINKENEKENKVGSNSSSSSKLQEPSNDNEVQGSQDNTQGSNAEKNQNDASSNIKKDDSMKQNDQESKNQISPNKNSQNDKTKIDHSQKDSSKNDQGTKTKQKNTNAIGENIQQFQPGVTQNSMQNVPSKPNDSTLKKQDQQVEQNTQITQPTNPQSIDQSQQKSPSNSNTNSHQIDNKPKGKTESPSTMEVNPNSSSAISNSSTQVDQAPGTDMQNQDVKKDNSVDSSSSSSTNNPSQNQSESKYRDILIWFDDKKEKSIEKFKKLVTSNDESLKLQWYKSHNGFFGIAKKGKESNNQIFKLKSEIDSKELEKFNKTKSKAKNLELEANYKDEVLIVKYKFNDKEYEQKIELKYQLPKNSAQQDTEKVQEPQLNTPHSTQKTHQSTTTDTTSNSIKDTSKTQTNKNLMNPGSSSSDQTNINNSSSSSSNQQPNPTTPEINKPNQGSSINGTTKSNSGTQTQNPQIQQTPSKEPNTQTPSQDSAKVPSTPKEMEDKFNNILIWFDDKKEESIEKFKKLVSLDDENLKLQWYATFKGFGIKGKNSKKNNQIFKLKSDINPNDLEIEKSKKKGKNKTFLLNASYKNNVLIVKYKIKNKDYEQTISLS</sequence>
<feature type="compositionally biased region" description="Polar residues" evidence="2">
    <location>
        <begin position="381"/>
        <end position="416"/>
    </location>
</feature>
<feature type="region of interest" description="Disordered" evidence="2">
    <location>
        <begin position="285"/>
        <end position="529"/>
    </location>
</feature>
<keyword evidence="1" id="KW-0175">Coiled coil</keyword>
<geneLocation type="plasmid" evidence="3 4">
    <name>13</name>
</geneLocation>
<feature type="compositionally biased region" description="Basic and acidic residues" evidence="2">
    <location>
        <begin position="360"/>
        <end position="380"/>
    </location>
</feature>
<dbReference type="EMBL" id="LR214986">
    <property type="protein sequence ID" value="VEU64757.1"/>
    <property type="molecule type" value="Genomic_DNA"/>
</dbReference>
<organism evidence="3 4">
    <name type="scientific">Mycoplasmopsis cynos</name>
    <dbReference type="NCBI Taxonomy" id="171284"/>
    <lineage>
        <taxon>Bacteria</taxon>
        <taxon>Bacillati</taxon>
        <taxon>Mycoplasmatota</taxon>
        <taxon>Mycoplasmoidales</taxon>
        <taxon>Metamycoplasmataceae</taxon>
        <taxon>Mycoplasmopsis</taxon>
    </lineage>
</organism>
<feature type="compositionally biased region" description="Polar residues" evidence="2">
    <location>
        <begin position="753"/>
        <end position="765"/>
    </location>
</feature>
<evidence type="ECO:0000256" key="2">
    <source>
        <dbReference type="SAM" id="MobiDB-lite"/>
    </source>
</evidence>
<keyword evidence="3" id="KW-0614">Plasmid</keyword>
<protein>
    <submittedName>
        <fullName evidence="3">Uncharacterized protein</fullName>
    </submittedName>
</protein>
<feature type="compositionally biased region" description="Polar residues" evidence="2">
    <location>
        <begin position="439"/>
        <end position="457"/>
    </location>
</feature>
<gene>
    <name evidence="3" type="ORF">NCTC10142_00517</name>
</gene>
<feature type="compositionally biased region" description="Low complexity" evidence="2">
    <location>
        <begin position="475"/>
        <end position="486"/>
    </location>
</feature>
<accession>A0A449AIE0</accession>
<feature type="compositionally biased region" description="Polar residues" evidence="2">
    <location>
        <begin position="724"/>
        <end position="740"/>
    </location>
</feature>
<name>A0A449AIE0_9BACT</name>
<feature type="compositionally biased region" description="Low complexity" evidence="2">
    <location>
        <begin position="741"/>
        <end position="752"/>
    </location>
</feature>
<feature type="compositionally biased region" description="Low complexity" evidence="2">
    <location>
        <begin position="508"/>
        <end position="525"/>
    </location>
</feature>
<dbReference type="AlphaFoldDB" id="A0A449AIE0"/>
<feature type="compositionally biased region" description="Polar residues" evidence="2">
    <location>
        <begin position="350"/>
        <end position="359"/>
    </location>
</feature>
<feature type="compositionally biased region" description="Polar residues" evidence="2">
    <location>
        <begin position="310"/>
        <end position="335"/>
    </location>
</feature>
<feature type="compositionally biased region" description="Low complexity" evidence="2">
    <location>
        <begin position="658"/>
        <end position="679"/>
    </location>
</feature>
<evidence type="ECO:0000313" key="4">
    <source>
        <dbReference type="Proteomes" id="UP000289506"/>
    </source>
</evidence>
<reference evidence="3 4" key="1">
    <citation type="submission" date="2019-01" db="EMBL/GenBank/DDBJ databases">
        <authorList>
            <consortium name="Pathogen Informatics"/>
        </authorList>
    </citation>
    <scope>NUCLEOTIDE SEQUENCE [LARGE SCALE GENOMIC DNA]</scope>
    <source>
        <strain evidence="3 4">NCTC10142</strain>
        <plasmid evidence="4">13</plasmid>
    </source>
</reference>
<feature type="compositionally biased region" description="Low complexity" evidence="2">
    <location>
        <begin position="427"/>
        <end position="438"/>
    </location>
</feature>
<feature type="compositionally biased region" description="Low complexity" evidence="2">
    <location>
        <begin position="695"/>
        <end position="720"/>
    </location>
</feature>
<feature type="coiled-coil region" evidence="1">
    <location>
        <begin position="178"/>
        <end position="205"/>
    </location>
</feature>
<evidence type="ECO:0000256" key="1">
    <source>
        <dbReference type="SAM" id="Coils"/>
    </source>
</evidence>
<proteinExistence type="predicted"/>